<accession>A0A4Q0PC17</accession>
<dbReference type="SUPFAM" id="SSF158668">
    <property type="entry name" value="MtlR-like"/>
    <property type="match status" value="1"/>
</dbReference>
<dbReference type="Proteomes" id="UP000289238">
    <property type="component" value="Unassembled WGS sequence"/>
</dbReference>
<dbReference type="Gene3D" id="1.20.120.330">
    <property type="entry name" value="Nucleotidyltransferases domain 2"/>
    <property type="match status" value="1"/>
</dbReference>
<dbReference type="RefSeq" id="WP_128756048.1">
    <property type="nucleotide sequence ID" value="NZ_QOVM01000001.1"/>
</dbReference>
<evidence type="ECO:0000313" key="2">
    <source>
        <dbReference type="Proteomes" id="UP000289238"/>
    </source>
</evidence>
<proteinExistence type="predicted"/>
<dbReference type="EMBL" id="QOVM01000001">
    <property type="protein sequence ID" value="RXG24297.1"/>
    <property type="molecule type" value="Genomic_DNA"/>
</dbReference>
<reference evidence="1 2" key="1">
    <citation type="submission" date="2018-07" db="EMBL/GenBank/DDBJ databases">
        <title>Leeuwenhoekiella genomics.</title>
        <authorList>
            <person name="Tahon G."/>
            <person name="Willems A."/>
        </authorList>
    </citation>
    <scope>NUCLEOTIDE SEQUENCE [LARGE SCALE GENOMIC DNA]</scope>
    <source>
        <strain evidence="1 2">LMG 22550</strain>
    </source>
</reference>
<keyword evidence="2" id="KW-1185">Reference proteome</keyword>
<gene>
    <name evidence="1" type="ORF">DSM00_83</name>
</gene>
<protein>
    <submittedName>
        <fullName evidence="1">Mannitol repressor</fullName>
    </submittedName>
</protein>
<dbReference type="PANTHER" id="PTHR37941:SF1">
    <property type="entry name" value="FUMARASE E-RELATED"/>
    <property type="match status" value="1"/>
</dbReference>
<sequence>MIINEKKEVERYFEIQEGLISFHNQFNYESNDRAIVVVGLAFIEDQLLYCLESFLPKKSFTVNKILSHRGFLGTYSAKVDLLYCLGFIDKMIKTDLDGLGQIRNLFAHKVNISFKHDQVIKMCNKFEWHKTAMMTNAPKGVSSKEVFKVEVNTIVSHLSGIASICRAEKRELKN</sequence>
<name>A0A4Q0PC17_9FLAO</name>
<dbReference type="PANTHER" id="PTHR37941">
    <property type="entry name" value="FUMARASE E-RELATED"/>
    <property type="match status" value="1"/>
</dbReference>
<evidence type="ECO:0000313" key="1">
    <source>
        <dbReference type="EMBL" id="RXG24297.1"/>
    </source>
</evidence>
<dbReference type="OrthoDB" id="9814134at2"/>
<comment type="caution">
    <text evidence="1">The sequence shown here is derived from an EMBL/GenBank/DDBJ whole genome shotgun (WGS) entry which is preliminary data.</text>
</comment>
<dbReference type="InterPro" id="IPR038026">
    <property type="entry name" value="MtlR-like_sf"/>
</dbReference>
<dbReference type="AlphaFoldDB" id="A0A4Q0PC17"/>
<dbReference type="InterPro" id="IPR007761">
    <property type="entry name" value="MtlR-like"/>
</dbReference>
<dbReference type="GO" id="GO:0045892">
    <property type="term" value="P:negative regulation of DNA-templated transcription"/>
    <property type="evidence" value="ECO:0007669"/>
    <property type="project" value="TreeGrafter"/>
</dbReference>
<organism evidence="1 2">
    <name type="scientific">Leeuwenhoekiella aequorea</name>
    <dbReference type="NCBI Taxonomy" id="283736"/>
    <lineage>
        <taxon>Bacteria</taxon>
        <taxon>Pseudomonadati</taxon>
        <taxon>Bacteroidota</taxon>
        <taxon>Flavobacteriia</taxon>
        <taxon>Flavobacteriales</taxon>
        <taxon>Flavobacteriaceae</taxon>
        <taxon>Leeuwenhoekiella</taxon>
    </lineage>
</organism>